<evidence type="ECO:0000313" key="2">
    <source>
        <dbReference type="EMBL" id="VEL40615.1"/>
    </source>
</evidence>
<evidence type="ECO:0000313" key="3">
    <source>
        <dbReference type="Proteomes" id="UP000784294"/>
    </source>
</evidence>
<dbReference type="Proteomes" id="UP000784294">
    <property type="component" value="Unassembled WGS sequence"/>
</dbReference>
<comment type="caution">
    <text evidence="2">The sequence shown here is derived from an EMBL/GenBank/DDBJ whole genome shotgun (WGS) entry which is preliminary data.</text>
</comment>
<name>A0A3S5BCM5_9PLAT</name>
<organism evidence="2 3">
    <name type="scientific">Protopolystoma xenopodis</name>
    <dbReference type="NCBI Taxonomy" id="117903"/>
    <lineage>
        <taxon>Eukaryota</taxon>
        <taxon>Metazoa</taxon>
        <taxon>Spiralia</taxon>
        <taxon>Lophotrochozoa</taxon>
        <taxon>Platyhelminthes</taxon>
        <taxon>Monogenea</taxon>
        <taxon>Polyopisthocotylea</taxon>
        <taxon>Polystomatidea</taxon>
        <taxon>Polystomatidae</taxon>
        <taxon>Protopolystoma</taxon>
    </lineage>
</organism>
<sequence length="91" mass="10480">MSFSVVERCAESTSPFQPTFPSKAKDHLHVDEVEQDLYFRPSKLQLPRSAESQQHDSTFDYEAKVGNRKTIDSRRVEGGQTSREQIHLCRP</sequence>
<feature type="region of interest" description="Disordered" evidence="1">
    <location>
        <begin position="46"/>
        <end position="91"/>
    </location>
</feature>
<proteinExistence type="predicted"/>
<protein>
    <submittedName>
        <fullName evidence="2">Uncharacterized protein</fullName>
    </submittedName>
</protein>
<evidence type="ECO:0000256" key="1">
    <source>
        <dbReference type="SAM" id="MobiDB-lite"/>
    </source>
</evidence>
<accession>A0A3S5BCM5</accession>
<dbReference type="AlphaFoldDB" id="A0A3S5BCM5"/>
<feature type="compositionally biased region" description="Basic and acidic residues" evidence="1">
    <location>
        <begin position="53"/>
        <end position="77"/>
    </location>
</feature>
<reference evidence="2" key="1">
    <citation type="submission" date="2018-11" db="EMBL/GenBank/DDBJ databases">
        <authorList>
            <consortium name="Pathogen Informatics"/>
        </authorList>
    </citation>
    <scope>NUCLEOTIDE SEQUENCE</scope>
</reference>
<keyword evidence="3" id="KW-1185">Reference proteome</keyword>
<dbReference type="EMBL" id="CAAALY010265616">
    <property type="protein sequence ID" value="VEL40615.1"/>
    <property type="molecule type" value="Genomic_DNA"/>
</dbReference>
<gene>
    <name evidence="2" type="ORF">PXEA_LOCUS34055</name>
</gene>